<sequence>MAGPGQSGIDTASSRKDAVRKAFNQEYMATQQAMSQAAERARTQVLDQRYTISSHAQDVKAGATAPQSPLGTQQGTQTGTQAAPAGNQQAKPQPQPQGAPYMGSSPAGGGAHQVMFDIANEIRNIINKEVDQRMQILAARVEAAILQSLPTETADTTDADQAADAPKGAKRTAASKADTSKKTDPQDSTLSSASDNPP</sequence>
<dbReference type="RefSeq" id="WP_101304414.1">
    <property type="nucleotide sequence ID" value="NZ_NXGX01000008.1"/>
</dbReference>
<keyword evidence="3" id="KW-1185">Reference proteome</keyword>
<evidence type="ECO:0000256" key="1">
    <source>
        <dbReference type="SAM" id="MobiDB-lite"/>
    </source>
</evidence>
<feature type="compositionally biased region" description="Low complexity" evidence="1">
    <location>
        <begin position="71"/>
        <end position="100"/>
    </location>
</feature>
<dbReference type="Proteomes" id="UP000233332">
    <property type="component" value="Unassembled WGS sequence"/>
</dbReference>
<feature type="compositionally biased region" description="Polar residues" evidence="1">
    <location>
        <begin position="186"/>
        <end position="198"/>
    </location>
</feature>
<feature type="region of interest" description="Disordered" evidence="1">
    <location>
        <begin position="55"/>
        <end position="112"/>
    </location>
</feature>
<evidence type="ECO:0000313" key="3">
    <source>
        <dbReference type="Proteomes" id="UP000233332"/>
    </source>
</evidence>
<gene>
    <name evidence="2" type="ORF">COO92_18115</name>
</gene>
<accession>A0A2N3L263</accession>
<proteinExistence type="predicted"/>
<comment type="caution">
    <text evidence="2">The sequence shown here is derived from an EMBL/GenBank/DDBJ whole genome shotgun (WGS) entry which is preliminary data.</text>
</comment>
<reference evidence="2 3" key="1">
    <citation type="submission" date="2017-09" db="EMBL/GenBank/DDBJ databases">
        <title>Biodiversity and function of Thalassospira species in the particle-attached aromatic-hydrocarbon-degrading consortia from the surface seawater of the China South Sea.</title>
        <authorList>
            <person name="Dong C."/>
            <person name="Lai Q."/>
            <person name="Shao Z."/>
        </authorList>
    </citation>
    <scope>NUCLEOTIDE SEQUENCE [LARGE SCALE GENOMIC DNA]</scope>
    <source>
        <strain evidence="2 3">139Z-12</strain>
    </source>
</reference>
<dbReference type="EMBL" id="NXGX01000008">
    <property type="protein sequence ID" value="PKR56902.1"/>
    <property type="molecule type" value="Genomic_DNA"/>
</dbReference>
<organism evidence="2 3">
    <name type="scientific">Thalassospira lohafexi</name>
    <dbReference type="NCBI Taxonomy" id="744227"/>
    <lineage>
        <taxon>Bacteria</taxon>
        <taxon>Pseudomonadati</taxon>
        <taxon>Pseudomonadota</taxon>
        <taxon>Alphaproteobacteria</taxon>
        <taxon>Rhodospirillales</taxon>
        <taxon>Thalassospiraceae</taxon>
        <taxon>Thalassospira</taxon>
    </lineage>
</organism>
<protein>
    <submittedName>
        <fullName evidence="2">Uncharacterized protein</fullName>
    </submittedName>
</protein>
<name>A0A2N3L263_9PROT</name>
<evidence type="ECO:0000313" key="2">
    <source>
        <dbReference type="EMBL" id="PKR56902.1"/>
    </source>
</evidence>
<dbReference type="AlphaFoldDB" id="A0A2N3L263"/>
<feature type="region of interest" description="Disordered" evidence="1">
    <location>
        <begin position="149"/>
        <end position="198"/>
    </location>
</feature>
<feature type="compositionally biased region" description="Low complexity" evidence="1">
    <location>
        <begin position="151"/>
        <end position="165"/>
    </location>
</feature>